<name>A0A9W7D4C0_9STRA</name>
<proteinExistence type="predicted"/>
<reference evidence="1" key="1">
    <citation type="submission" date="2023-04" db="EMBL/GenBank/DDBJ databases">
        <title>Phytophthora fragariaefolia NBRC 109709.</title>
        <authorList>
            <person name="Ichikawa N."/>
            <person name="Sato H."/>
            <person name="Tonouchi N."/>
        </authorList>
    </citation>
    <scope>NUCLEOTIDE SEQUENCE</scope>
    <source>
        <strain evidence="1">NBRC 109709</strain>
    </source>
</reference>
<sequence>MKSFILQQDECGIPPQLILSNMRHISDIIEPKRGYPTLSQVTNCAKYLRKLKGTKNSLHAVKQMMQGSAFNPTGDQDKAFFFGDREDADGYPYVGRGADDDSFVVGVTSISLINASIEYASTSRFTLFHADTTFKLSDLGYPVITCGFSDSTRSYQLAAIFAVSRRTSKEYVMCLTSLTRVIKRVLPTAIISIEAVMGDAEDVQLNGFQQVAPFESATRPTLENQVQQTAPFISRAATAMIDLGNVIATATDNLSICRVKHIMWEGGNESEKLQTVCDMLDGPFMGSTEGNDAADDLILGPALLVKEQRTRVAQLYKSVVTWSLQYAHTSSMPEGGWVVDVEKCVCGCKFCSKHKTCCHVIIGRKAKRLGKPGAETGSR</sequence>
<organism evidence="1 2">
    <name type="scientific">Phytophthora fragariaefolia</name>
    <dbReference type="NCBI Taxonomy" id="1490495"/>
    <lineage>
        <taxon>Eukaryota</taxon>
        <taxon>Sar</taxon>
        <taxon>Stramenopiles</taxon>
        <taxon>Oomycota</taxon>
        <taxon>Peronosporomycetes</taxon>
        <taxon>Peronosporales</taxon>
        <taxon>Peronosporaceae</taxon>
        <taxon>Phytophthora</taxon>
    </lineage>
</organism>
<dbReference type="AlphaFoldDB" id="A0A9W7D4C0"/>
<protein>
    <submittedName>
        <fullName evidence="1">Unnamed protein product</fullName>
    </submittedName>
</protein>
<dbReference type="Proteomes" id="UP001165121">
    <property type="component" value="Unassembled WGS sequence"/>
</dbReference>
<evidence type="ECO:0000313" key="2">
    <source>
        <dbReference type="Proteomes" id="UP001165121"/>
    </source>
</evidence>
<dbReference type="EMBL" id="BSXT01003442">
    <property type="protein sequence ID" value="GMF54051.1"/>
    <property type="molecule type" value="Genomic_DNA"/>
</dbReference>
<dbReference type="OrthoDB" id="166868at2759"/>
<comment type="caution">
    <text evidence="1">The sequence shown here is derived from an EMBL/GenBank/DDBJ whole genome shotgun (WGS) entry which is preliminary data.</text>
</comment>
<gene>
    <name evidence="1" type="ORF">Pfra01_002244500</name>
</gene>
<accession>A0A9W7D4C0</accession>
<evidence type="ECO:0000313" key="1">
    <source>
        <dbReference type="EMBL" id="GMF54051.1"/>
    </source>
</evidence>
<keyword evidence="2" id="KW-1185">Reference proteome</keyword>